<dbReference type="OrthoDB" id="4096107at2759"/>
<dbReference type="GeneID" id="34684155"/>
<protein>
    <submittedName>
        <fullName evidence="2">LALA0S01e18074g1_1</fullName>
    </submittedName>
</protein>
<feature type="region of interest" description="Disordered" evidence="1">
    <location>
        <begin position="1"/>
        <end position="130"/>
    </location>
</feature>
<keyword evidence="3" id="KW-1185">Reference proteome</keyword>
<reference evidence="2 3" key="1">
    <citation type="submission" date="2014-12" db="EMBL/GenBank/DDBJ databases">
        <authorList>
            <person name="Neuveglise Cecile"/>
        </authorList>
    </citation>
    <scope>NUCLEOTIDE SEQUENCE [LARGE SCALE GENOMIC DNA]</scope>
    <source>
        <strain evidence="2 3">CBS 12615</strain>
    </source>
</reference>
<dbReference type="Pfam" id="PF08297">
    <property type="entry name" value="U3_snoRNA_assoc"/>
    <property type="match status" value="1"/>
</dbReference>
<dbReference type="RefSeq" id="XP_022626990.1">
    <property type="nucleotide sequence ID" value="XM_022774945.1"/>
</dbReference>
<proteinExistence type="predicted"/>
<gene>
    <name evidence="2" type="ORF">LALA0_S01e18074g</name>
</gene>
<feature type="compositionally biased region" description="Basic and acidic residues" evidence="1">
    <location>
        <begin position="10"/>
        <end position="21"/>
    </location>
</feature>
<evidence type="ECO:0000256" key="1">
    <source>
        <dbReference type="SAM" id="MobiDB-lite"/>
    </source>
</evidence>
<sequence length="231" mass="26669">MVATVKHRKFGEESEALKDVPAEIPENNVSYHADNDSDSEDDDDDDAPEEAGLSSSKSTVERQESDRLRAVEREQELLKEKRRKQNSRFAEQQGQKRSKQMQDFEAVLKQREQNENNHDDNNDDIVPDQLPEDFFDNLAEQEARQITAKPTHVNFNDLNDEDFSADVKAELQKQKKKTLRHLRKTTLKRGPVKVTLLASMSSTRTLAPQKDSTVLNKKDKWLKRKALGRKR</sequence>
<evidence type="ECO:0000313" key="3">
    <source>
        <dbReference type="Proteomes" id="UP000054304"/>
    </source>
</evidence>
<dbReference type="HOGENOM" id="CLU_077704_0_0_1"/>
<evidence type="ECO:0000313" key="2">
    <source>
        <dbReference type="EMBL" id="CEP60749.1"/>
    </source>
</evidence>
<dbReference type="EMBL" id="LN736360">
    <property type="protein sequence ID" value="CEP60749.1"/>
    <property type="molecule type" value="Genomic_DNA"/>
</dbReference>
<dbReference type="GO" id="GO:0032040">
    <property type="term" value="C:small-subunit processome"/>
    <property type="evidence" value="ECO:0007669"/>
    <property type="project" value="EnsemblFungi"/>
</dbReference>
<dbReference type="GO" id="GO:0000472">
    <property type="term" value="P:endonucleolytic cleavage to generate mature 5'-end of SSU-rRNA from (SSU-rRNA, 5.8S rRNA, LSU-rRNA)"/>
    <property type="evidence" value="ECO:0007669"/>
    <property type="project" value="EnsemblFungi"/>
</dbReference>
<dbReference type="InterPro" id="IPR013268">
    <property type="entry name" value="UTP16"/>
</dbReference>
<accession>A0A0C7N5M7</accession>
<dbReference type="GO" id="GO:0000447">
    <property type="term" value="P:endonucleolytic cleavage in ITS1 to separate SSU-rRNA from 5.8S rRNA and LSU-rRNA from tricistronic rRNA transcript (SSU-rRNA, 5.8S rRNA, LSU-rRNA)"/>
    <property type="evidence" value="ECO:0007669"/>
    <property type="project" value="EnsemblFungi"/>
</dbReference>
<name>A0A0C7N5M7_9SACH</name>
<dbReference type="STRING" id="1245769.A0A0C7N5M7"/>
<dbReference type="Proteomes" id="UP000054304">
    <property type="component" value="Unassembled WGS sequence"/>
</dbReference>
<feature type="compositionally biased region" description="Acidic residues" evidence="1">
    <location>
        <begin position="36"/>
        <end position="49"/>
    </location>
</feature>
<dbReference type="GO" id="GO:0034511">
    <property type="term" value="F:U3 snoRNA binding"/>
    <property type="evidence" value="ECO:0007669"/>
    <property type="project" value="EnsemblFungi"/>
</dbReference>
<feature type="compositionally biased region" description="Basic and acidic residues" evidence="1">
    <location>
        <begin position="100"/>
        <end position="120"/>
    </location>
</feature>
<dbReference type="AlphaFoldDB" id="A0A0C7N5M7"/>
<feature type="compositionally biased region" description="Basic and acidic residues" evidence="1">
    <location>
        <begin position="59"/>
        <end position="79"/>
    </location>
</feature>
<organism evidence="2 3">
    <name type="scientific">Lachancea lanzarotensis</name>
    <dbReference type="NCBI Taxonomy" id="1245769"/>
    <lineage>
        <taxon>Eukaryota</taxon>
        <taxon>Fungi</taxon>
        <taxon>Dikarya</taxon>
        <taxon>Ascomycota</taxon>
        <taxon>Saccharomycotina</taxon>
        <taxon>Saccharomycetes</taxon>
        <taxon>Saccharomycetales</taxon>
        <taxon>Saccharomycetaceae</taxon>
        <taxon>Lachancea</taxon>
    </lineage>
</organism>
<feature type="compositionally biased region" description="Acidic residues" evidence="1">
    <location>
        <begin position="121"/>
        <end position="130"/>
    </location>
</feature>